<accession>A0ACC0IN03</accession>
<dbReference type="EMBL" id="CM045760">
    <property type="protein sequence ID" value="KAI8025899.1"/>
    <property type="molecule type" value="Genomic_DNA"/>
</dbReference>
<sequence length="125" mass="14607">MEVCYQMLSTQFLKTRLIESDSFRNLSECEVKELTSSSLLDGSGRFLMWLAKRNLDLKNYLGLEIRKKCPDPHFKKKYHKRRVLQKPLVESIVDSLMHGGRCIAQHINDFARRSYLLDLVNAFAL</sequence>
<evidence type="ECO:0000313" key="2">
    <source>
        <dbReference type="Proteomes" id="UP001060215"/>
    </source>
</evidence>
<evidence type="ECO:0000313" key="1">
    <source>
        <dbReference type="EMBL" id="KAI8025899.1"/>
    </source>
</evidence>
<keyword evidence="2" id="KW-1185">Reference proteome</keyword>
<comment type="caution">
    <text evidence="1">The sequence shown here is derived from an EMBL/GenBank/DDBJ whole genome shotgun (WGS) entry which is preliminary data.</text>
</comment>
<organism evidence="1 2">
    <name type="scientific">Camellia lanceoleosa</name>
    <dbReference type="NCBI Taxonomy" id="1840588"/>
    <lineage>
        <taxon>Eukaryota</taxon>
        <taxon>Viridiplantae</taxon>
        <taxon>Streptophyta</taxon>
        <taxon>Embryophyta</taxon>
        <taxon>Tracheophyta</taxon>
        <taxon>Spermatophyta</taxon>
        <taxon>Magnoliopsida</taxon>
        <taxon>eudicotyledons</taxon>
        <taxon>Gunneridae</taxon>
        <taxon>Pentapetalae</taxon>
        <taxon>asterids</taxon>
        <taxon>Ericales</taxon>
        <taxon>Theaceae</taxon>
        <taxon>Camellia</taxon>
    </lineage>
</organism>
<proteinExistence type="predicted"/>
<reference evidence="1 2" key="1">
    <citation type="journal article" date="2022" name="Plant J.">
        <title>Chromosome-level genome of Camellia lanceoleosa provides a valuable resource for understanding genome evolution and self-incompatibility.</title>
        <authorList>
            <person name="Gong W."/>
            <person name="Xiao S."/>
            <person name="Wang L."/>
            <person name="Liao Z."/>
            <person name="Chang Y."/>
            <person name="Mo W."/>
            <person name="Hu G."/>
            <person name="Li W."/>
            <person name="Zhao G."/>
            <person name="Zhu H."/>
            <person name="Hu X."/>
            <person name="Ji K."/>
            <person name="Xiang X."/>
            <person name="Song Q."/>
            <person name="Yuan D."/>
            <person name="Jin S."/>
            <person name="Zhang L."/>
        </authorList>
    </citation>
    <scope>NUCLEOTIDE SEQUENCE [LARGE SCALE GENOMIC DNA]</scope>
    <source>
        <strain evidence="1">SQ_2022a</strain>
    </source>
</reference>
<protein>
    <submittedName>
        <fullName evidence="1">Uncharacterized protein</fullName>
    </submittedName>
</protein>
<name>A0ACC0IN03_9ERIC</name>
<dbReference type="Proteomes" id="UP001060215">
    <property type="component" value="Chromosome 3"/>
</dbReference>
<gene>
    <name evidence="1" type="ORF">LOK49_LG02G01669</name>
</gene>